<dbReference type="InterPro" id="IPR012495">
    <property type="entry name" value="TadE-like_dom"/>
</dbReference>
<feature type="domain" description="TadE-like" evidence="2">
    <location>
        <begin position="6"/>
        <end position="48"/>
    </location>
</feature>
<dbReference type="AlphaFoldDB" id="A0A1W9HQE2"/>
<name>A0A1W9HQE2_9HYPH</name>
<dbReference type="EMBL" id="LWDL01000031">
    <property type="protein sequence ID" value="OQW49472.1"/>
    <property type="molecule type" value="Genomic_DNA"/>
</dbReference>
<evidence type="ECO:0000313" key="3">
    <source>
        <dbReference type="EMBL" id="OQW49472.1"/>
    </source>
</evidence>
<evidence type="ECO:0000256" key="1">
    <source>
        <dbReference type="SAM" id="Phobius"/>
    </source>
</evidence>
<feature type="transmembrane region" description="Helical" evidence="1">
    <location>
        <begin position="12"/>
        <end position="35"/>
    </location>
</feature>
<evidence type="ECO:0000313" key="4">
    <source>
        <dbReference type="Proteomes" id="UP000192872"/>
    </source>
</evidence>
<proteinExistence type="predicted"/>
<keyword evidence="1" id="KW-0812">Transmembrane</keyword>
<sequence>MRDRRGVTAVEFGIVALPFFALLMAIIEAAMAFFAGQLLDTGLNDAARLIRTGQAQAGAYDAARFKQEVCNRIPALINCNGSLTVDVRVPTSFSSANFSIPTASGNFDPAQTQYNIGGSSSVVVARAFYKWPSFANLLGSSLSNQADKTILLVSTAAFRNEPF</sequence>
<comment type="caution">
    <text evidence="3">The sequence shown here is derived from an EMBL/GenBank/DDBJ whole genome shotgun (WGS) entry which is preliminary data.</text>
</comment>
<protein>
    <recommendedName>
        <fullName evidence="2">TadE-like domain-containing protein</fullName>
    </recommendedName>
</protein>
<gene>
    <name evidence="3" type="ORF">A4S15_01665</name>
</gene>
<dbReference type="Pfam" id="PF07811">
    <property type="entry name" value="TadE"/>
    <property type="match status" value="1"/>
</dbReference>
<keyword evidence="1" id="KW-0472">Membrane</keyword>
<dbReference type="STRING" id="1827387.A4S15_01665"/>
<organism evidence="3 4">
    <name type="scientific">Candidatus Raskinella chloraquaticus</name>
    <dbReference type="NCBI Taxonomy" id="1951219"/>
    <lineage>
        <taxon>Bacteria</taxon>
        <taxon>Pseudomonadati</taxon>
        <taxon>Pseudomonadota</taxon>
        <taxon>Alphaproteobacteria</taxon>
        <taxon>Hyphomicrobiales</taxon>
        <taxon>Phreatobacteraceae</taxon>
        <taxon>Candidatus Raskinella</taxon>
    </lineage>
</organism>
<dbReference type="RefSeq" id="WP_376800018.1">
    <property type="nucleotide sequence ID" value="NZ_DBNB01000019.1"/>
</dbReference>
<reference evidence="3 4" key="1">
    <citation type="journal article" date="2017" name="Water Res.">
        <title>Comammox in drinking water systems.</title>
        <authorList>
            <person name="Wang Y."/>
            <person name="Ma L."/>
            <person name="Mao Y."/>
            <person name="Jiang X."/>
            <person name="Xia Y."/>
            <person name="Yu K."/>
            <person name="Li B."/>
            <person name="Zhang T."/>
        </authorList>
    </citation>
    <scope>NUCLEOTIDE SEQUENCE [LARGE SCALE GENOMIC DNA]</scope>
    <source>
        <strain evidence="3">SG_bin8</strain>
    </source>
</reference>
<keyword evidence="1" id="KW-1133">Transmembrane helix</keyword>
<accession>A0A1W9HQE2</accession>
<evidence type="ECO:0000259" key="2">
    <source>
        <dbReference type="Pfam" id="PF07811"/>
    </source>
</evidence>
<dbReference type="Proteomes" id="UP000192872">
    <property type="component" value="Unassembled WGS sequence"/>
</dbReference>